<evidence type="ECO:0000256" key="1">
    <source>
        <dbReference type="ARBA" id="ARBA00004370"/>
    </source>
</evidence>
<dbReference type="HOGENOM" id="CLU_1853876_0_0_5"/>
<dbReference type="AlphaFoldDB" id="A3SNL0"/>
<dbReference type="Gene3D" id="1.20.120.550">
    <property type="entry name" value="Membrane associated eicosanoid/glutathione metabolism-like domain"/>
    <property type="match status" value="1"/>
</dbReference>
<dbReference type="OrthoDB" id="7744558at2"/>
<evidence type="ECO:0008006" key="8">
    <source>
        <dbReference type="Google" id="ProtNLM"/>
    </source>
</evidence>
<gene>
    <name evidence="6" type="ORF">ISM_14330</name>
</gene>
<dbReference type="Proteomes" id="UP000005954">
    <property type="component" value="Unassembled WGS sequence"/>
</dbReference>
<dbReference type="eggNOG" id="COG3686">
    <property type="taxonomic scope" value="Bacteria"/>
</dbReference>
<comment type="subcellular location">
    <subcellularLocation>
        <location evidence="1">Membrane</location>
    </subcellularLocation>
</comment>
<evidence type="ECO:0000256" key="5">
    <source>
        <dbReference type="SAM" id="Phobius"/>
    </source>
</evidence>
<evidence type="ECO:0000313" key="7">
    <source>
        <dbReference type="Proteomes" id="UP000005954"/>
    </source>
</evidence>
<proteinExistence type="predicted"/>
<feature type="transmembrane region" description="Helical" evidence="5">
    <location>
        <begin position="62"/>
        <end position="79"/>
    </location>
</feature>
<keyword evidence="4 5" id="KW-0472">Membrane</keyword>
<dbReference type="RefSeq" id="WP_009814875.1">
    <property type="nucleotide sequence ID" value="NZ_CH724156.1"/>
</dbReference>
<comment type="caution">
    <text evidence="6">The sequence shown here is derived from an EMBL/GenBank/DDBJ whole genome shotgun (WGS) entry which is preliminary data.</text>
</comment>
<dbReference type="Pfam" id="PF01124">
    <property type="entry name" value="MAPEG"/>
    <property type="match status" value="1"/>
</dbReference>
<keyword evidence="3 5" id="KW-1133">Transmembrane helix</keyword>
<protein>
    <recommendedName>
        <fullName evidence="8">MAPEG family protein</fullName>
    </recommendedName>
</protein>
<feature type="transmembrane region" description="Helical" evidence="5">
    <location>
        <begin position="85"/>
        <end position="106"/>
    </location>
</feature>
<evidence type="ECO:0000256" key="3">
    <source>
        <dbReference type="ARBA" id="ARBA00022989"/>
    </source>
</evidence>
<dbReference type="InterPro" id="IPR001129">
    <property type="entry name" value="Membr-assoc_MAPEG"/>
</dbReference>
<keyword evidence="2 5" id="KW-0812">Transmembrane</keyword>
<organism evidence="6 7">
    <name type="scientific">Roseovarius nubinhibens (strain ATCC BAA-591 / DSM 15170 / ISM)</name>
    <dbReference type="NCBI Taxonomy" id="89187"/>
    <lineage>
        <taxon>Bacteria</taxon>
        <taxon>Pseudomonadati</taxon>
        <taxon>Pseudomonadota</taxon>
        <taxon>Alphaproteobacteria</taxon>
        <taxon>Rhodobacterales</taxon>
        <taxon>Roseobacteraceae</taxon>
        <taxon>Roseovarius</taxon>
    </lineage>
</organism>
<dbReference type="EMBL" id="AALY01000002">
    <property type="protein sequence ID" value="EAP76050.1"/>
    <property type="molecule type" value="Genomic_DNA"/>
</dbReference>
<keyword evidence="7" id="KW-1185">Reference proteome</keyword>
<feature type="transmembrane region" description="Helical" evidence="5">
    <location>
        <begin position="6"/>
        <end position="25"/>
    </location>
</feature>
<dbReference type="STRING" id="89187.ISM_14330"/>
<accession>A3SNL0</accession>
<reference evidence="6 7" key="1">
    <citation type="submission" date="2005-12" db="EMBL/GenBank/DDBJ databases">
        <authorList>
            <person name="Moran M.A."/>
            <person name="Ferriera S."/>
            <person name="Johnson J."/>
            <person name="Kravitz S."/>
            <person name="Halpern A."/>
            <person name="Remington K."/>
            <person name="Beeson K."/>
            <person name="Tran B."/>
            <person name="Rogers Y.-H."/>
            <person name="Friedman R."/>
            <person name="Venter J.C."/>
        </authorList>
    </citation>
    <scope>NUCLEOTIDE SEQUENCE [LARGE SCALE GENOMIC DNA]</scope>
    <source>
        <strain evidence="7">ATCC BAA-591 / DSM 15170 / ISM</strain>
    </source>
</reference>
<name>A3SNL0_ROSNI</name>
<evidence type="ECO:0000256" key="2">
    <source>
        <dbReference type="ARBA" id="ARBA00022692"/>
    </source>
</evidence>
<sequence>MSELFAPYAHAIAAMAGMALLVLVLSPVTGWMKSKLGLAPGAAPEADYSNPAYRWNRAHGNAAENAASFALVTLAAILAGANPVWVNWLASLYLLSRLVLLVVHVGGIGRADMGPRSFLYVFGWLLCIILGLMAIIAVV</sequence>
<evidence type="ECO:0000256" key="4">
    <source>
        <dbReference type="ARBA" id="ARBA00023136"/>
    </source>
</evidence>
<evidence type="ECO:0000313" key="6">
    <source>
        <dbReference type="EMBL" id="EAP76050.1"/>
    </source>
</evidence>
<feature type="transmembrane region" description="Helical" evidence="5">
    <location>
        <begin position="118"/>
        <end position="138"/>
    </location>
</feature>
<dbReference type="InterPro" id="IPR023352">
    <property type="entry name" value="MAPEG-like_dom_sf"/>
</dbReference>
<dbReference type="SUPFAM" id="SSF161084">
    <property type="entry name" value="MAPEG domain-like"/>
    <property type="match status" value="1"/>
</dbReference>
<dbReference type="GO" id="GO:0016020">
    <property type="term" value="C:membrane"/>
    <property type="evidence" value="ECO:0007669"/>
    <property type="project" value="UniProtKB-SubCell"/>
</dbReference>